<evidence type="ECO:0000256" key="5">
    <source>
        <dbReference type="ARBA" id="ARBA00023242"/>
    </source>
</evidence>
<dbReference type="Pfam" id="PF00172">
    <property type="entry name" value="Zn_clus"/>
    <property type="match status" value="1"/>
</dbReference>
<evidence type="ECO:0000256" key="1">
    <source>
        <dbReference type="ARBA" id="ARBA00004123"/>
    </source>
</evidence>
<dbReference type="InterPro" id="IPR036864">
    <property type="entry name" value="Zn2-C6_fun-type_DNA-bd_sf"/>
</dbReference>
<feature type="domain" description="Zn(2)-C6 fungal-type" evidence="7">
    <location>
        <begin position="60"/>
        <end position="90"/>
    </location>
</feature>
<evidence type="ECO:0000256" key="3">
    <source>
        <dbReference type="ARBA" id="ARBA00023015"/>
    </source>
</evidence>
<dbReference type="CDD" id="cd00067">
    <property type="entry name" value="GAL4"/>
    <property type="match status" value="1"/>
</dbReference>
<dbReference type="CDD" id="cd12148">
    <property type="entry name" value="fungal_TF_MHR"/>
    <property type="match status" value="1"/>
</dbReference>
<dbReference type="Pfam" id="PF04082">
    <property type="entry name" value="Fungal_trans"/>
    <property type="match status" value="1"/>
</dbReference>
<evidence type="ECO:0000256" key="2">
    <source>
        <dbReference type="ARBA" id="ARBA00022723"/>
    </source>
</evidence>
<dbReference type="Gene3D" id="4.10.240.10">
    <property type="entry name" value="Zn(2)-C6 fungal-type DNA-binding domain"/>
    <property type="match status" value="1"/>
</dbReference>
<dbReference type="PANTHER" id="PTHR47338:SF5">
    <property type="entry name" value="ZN(II)2CYS6 TRANSCRIPTION FACTOR (EUROFUNG)"/>
    <property type="match status" value="1"/>
</dbReference>
<dbReference type="InterPro" id="IPR001138">
    <property type="entry name" value="Zn2Cys6_DnaBD"/>
</dbReference>
<protein>
    <recommendedName>
        <fullName evidence="7">Zn(2)-C6 fungal-type domain-containing protein</fullName>
    </recommendedName>
</protein>
<evidence type="ECO:0000259" key="7">
    <source>
        <dbReference type="PROSITE" id="PS50048"/>
    </source>
</evidence>
<keyword evidence="2" id="KW-0479">Metal-binding</keyword>
<reference evidence="8" key="1">
    <citation type="submission" date="2020-05" db="EMBL/GenBank/DDBJ databases">
        <title>Phylogenomic resolution of chytrid fungi.</title>
        <authorList>
            <person name="Stajich J.E."/>
            <person name="Amses K."/>
            <person name="Simmons R."/>
            <person name="Seto K."/>
            <person name="Myers J."/>
            <person name="Bonds A."/>
            <person name="Quandt C.A."/>
            <person name="Barry K."/>
            <person name="Liu P."/>
            <person name="Grigoriev I."/>
            <person name="Longcore J.E."/>
            <person name="James T.Y."/>
        </authorList>
    </citation>
    <scope>NUCLEOTIDE SEQUENCE</scope>
    <source>
        <strain evidence="8">JEL0379</strain>
    </source>
</reference>
<keyword evidence="5" id="KW-0539">Nucleus</keyword>
<dbReference type="SUPFAM" id="SSF57701">
    <property type="entry name" value="Zn2/Cys6 DNA-binding domain"/>
    <property type="match status" value="1"/>
</dbReference>
<dbReference type="InterPro" id="IPR007219">
    <property type="entry name" value="XnlR_reg_dom"/>
</dbReference>
<dbReference type="Proteomes" id="UP001212152">
    <property type="component" value="Unassembled WGS sequence"/>
</dbReference>
<accession>A0AAD5TIX3</accession>
<keyword evidence="4" id="KW-0804">Transcription</keyword>
<dbReference type="GO" id="GO:0005634">
    <property type="term" value="C:nucleus"/>
    <property type="evidence" value="ECO:0007669"/>
    <property type="project" value="UniProtKB-SubCell"/>
</dbReference>
<sequence>MSVPHADMGDAFEQHQLLQEPATTHASSSQAPPHSSATEKPSRQFLTAQKLKLTGAKLWACDRCYRLKNKCDSARPKCNVCSKGSHECTYLRRKAKQDSPASARSLPAKPLAYKDMLQTRLYEVEEAARGMSSPDDTQQLDLEEQLRSLDVGSGDLQQSPATPDFLQDSGFFVPQPNQYSALPPDQTLFAQPTILYLLQVFFADINPLWYPNPIHQSTFFSRFHEQLPVLVYAMCAAASSRSNHPATRAYVAERGIPLYEAGEPYARLARDMIDQYNGQTSFDVVLAMATLGLALSAMGNVDASVRSMTMATQSALLLRLDVDPDIEEVHGNLSWLERESRRRLWWTLCMYDRQPKPGFEAIPTRLIDDQCLSSVDQYCLNGVCTSSSTNPPAPEQLWNSVGEPLGLPIFESFSPTTDIDFGTLSGRLARVFYSIQDLHQSLHGSADQTAIQMAIQLSSPKTSLPPNPPTSSAALESEALIAIELEAIMGSLPEWALSVDNCFDFSPDLTSRSPPPWQLLTQHIVYHALTVCLYLPTVLGSVDNLLTHLAEDDHVARSYHRCRYHATVVASYFRKIMAVNPMCRFIDWFTLYLAFRCALVFVVALKTESDRDELVHARKDLEIHLEVTRSVGRHMWFGSWISKMMETIIMEA</sequence>
<dbReference type="GO" id="GO:0000981">
    <property type="term" value="F:DNA-binding transcription factor activity, RNA polymerase II-specific"/>
    <property type="evidence" value="ECO:0007669"/>
    <property type="project" value="InterPro"/>
</dbReference>
<dbReference type="AlphaFoldDB" id="A0AAD5TIX3"/>
<organism evidence="8 9">
    <name type="scientific">Geranomyces variabilis</name>
    <dbReference type="NCBI Taxonomy" id="109894"/>
    <lineage>
        <taxon>Eukaryota</taxon>
        <taxon>Fungi</taxon>
        <taxon>Fungi incertae sedis</taxon>
        <taxon>Chytridiomycota</taxon>
        <taxon>Chytridiomycota incertae sedis</taxon>
        <taxon>Chytridiomycetes</taxon>
        <taxon>Spizellomycetales</taxon>
        <taxon>Powellomycetaceae</taxon>
        <taxon>Geranomyces</taxon>
    </lineage>
</organism>
<dbReference type="PROSITE" id="PS50048">
    <property type="entry name" value="ZN2_CY6_FUNGAL_2"/>
    <property type="match status" value="1"/>
</dbReference>
<keyword evidence="9" id="KW-1185">Reference proteome</keyword>
<name>A0AAD5TIX3_9FUNG</name>
<dbReference type="GO" id="GO:0006351">
    <property type="term" value="P:DNA-templated transcription"/>
    <property type="evidence" value="ECO:0007669"/>
    <property type="project" value="InterPro"/>
</dbReference>
<gene>
    <name evidence="8" type="ORF">HDU87_004171</name>
</gene>
<comment type="caution">
    <text evidence="8">The sequence shown here is derived from an EMBL/GenBank/DDBJ whole genome shotgun (WGS) entry which is preliminary data.</text>
</comment>
<comment type="subcellular location">
    <subcellularLocation>
        <location evidence="1">Nucleus</location>
    </subcellularLocation>
</comment>
<evidence type="ECO:0000313" key="9">
    <source>
        <dbReference type="Proteomes" id="UP001212152"/>
    </source>
</evidence>
<proteinExistence type="predicted"/>
<dbReference type="GO" id="GO:0003677">
    <property type="term" value="F:DNA binding"/>
    <property type="evidence" value="ECO:0007669"/>
    <property type="project" value="InterPro"/>
</dbReference>
<feature type="compositionally biased region" description="Low complexity" evidence="6">
    <location>
        <begin position="25"/>
        <end position="36"/>
    </location>
</feature>
<keyword evidence="3" id="KW-0805">Transcription regulation</keyword>
<feature type="region of interest" description="Disordered" evidence="6">
    <location>
        <begin position="19"/>
        <end position="43"/>
    </location>
</feature>
<dbReference type="InterPro" id="IPR050815">
    <property type="entry name" value="TF_fung"/>
</dbReference>
<dbReference type="GO" id="GO:0008270">
    <property type="term" value="F:zinc ion binding"/>
    <property type="evidence" value="ECO:0007669"/>
    <property type="project" value="InterPro"/>
</dbReference>
<dbReference type="PANTHER" id="PTHR47338">
    <property type="entry name" value="ZN(II)2CYS6 TRANSCRIPTION FACTOR (EUROFUNG)-RELATED"/>
    <property type="match status" value="1"/>
</dbReference>
<evidence type="ECO:0000256" key="6">
    <source>
        <dbReference type="SAM" id="MobiDB-lite"/>
    </source>
</evidence>
<dbReference type="EMBL" id="JADGJQ010000030">
    <property type="protein sequence ID" value="KAJ3177889.1"/>
    <property type="molecule type" value="Genomic_DNA"/>
</dbReference>
<evidence type="ECO:0000313" key="8">
    <source>
        <dbReference type="EMBL" id="KAJ3177889.1"/>
    </source>
</evidence>
<evidence type="ECO:0000256" key="4">
    <source>
        <dbReference type="ARBA" id="ARBA00023163"/>
    </source>
</evidence>